<dbReference type="Gene3D" id="3.40.50.1980">
    <property type="entry name" value="Nitrogenase molybdenum iron protein domain"/>
    <property type="match status" value="2"/>
</dbReference>
<feature type="domain" description="Fe/B12 periplasmic-binding" evidence="1">
    <location>
        <begin position="99"/>
        <end position="402"/>
    </location>
</feature>
<evidence type="ECO:0000313" key="3">
    <source>
        <dbReference type="Proteomes" id="UP000588647"/>
    </source>
</evidence>
<organism evidence="2 3">
    <name type="scientific">Aurantimonas endophytica</name>
    <dbReference type="NCBI Taxonomy" id="1522175"/>
    <lineage>
        <taxon>Bacteria</taxon>
        <taxon>Pseudomonadati</taxon>
        <taxon>Pseudomonadota</taxon>
        <taxon>Alphaproteobacteria</taxon>
        <taxon>Hyphomicrobiales</taxon>
        <taxon>Aurantimonadaceae</taxon>
        <taxon>Aurantimonas</taxon>
    </lineage>
</organism>
<dbReference type="EMBL" id="JACIEM010000005">
    <property type="protein sequence ID" value="MBB4004737.1"/>
    <property type="molecule type" value="Genomic_DNA"/>
</dbReference>
<gene>
    <name evidence="2" type="ORF">GGR03_003832</name>
</gene>
<dbReference type="Pfam" id="PF01497">
    <property type="entry name" value="Peripla_BP_2"/>
    <property type="match status" value="1"/>
</dbReference>
<dbReference type="InterPro" id="IPR002491">
    <property type="entry name" value="ABC_transptr_periplasmic_BD"/>
</dbReference>
<dbReference type="PROSITE" id="PS50983">
    <property type="entry name" value="FE_B12_PBP"/>
    <property type="match status" value="1"/>
</dbReference>
<accession>A0A7W6HGX9</accession>
<keyword evidence="3" id="KW-1185">Reference proteome</keyword>
<name>A0A7W6HGX9_9HYPH</name>
<dbReference type="AlphaFoldDB" id="A0A7W6HGX9"/>
<protein>
    <submittedName>
        <fullName evidence="2">Iron complex transport system substrate-binding protein</fullName>
    </submittedName>
</protein>
<dbReference type="SUPFAM" id="SSF53807">
    <property type="entry name" value="Helical backbone' metal receptor"/>
    <property type="match status" value="1"/>
</dbReference>
<evidence type="ECO:0000259" key="1">
    <source>
        <dbReference type="PROSITE" id="PS50983"/>
    </source>
</evidence>
<dbReference type="Proteomes" id="UP000588647">
    <property type="component" value="Unassembled WGS sequence"/>
</dbReference>
<comment type="caution">
    <text evidence="2">The sequence shown here is derived from an EMBL/GenBank/DDBJ whole genome shotgun (WGS) entry which is preliminary data.</text>
</comment>
<proteinExistence type="predicted"/>
<dbReference type="PANTHER" id="PTHR30535:SF34">
    <property type="entry name" value="MOLYBDATE-BINDING PROTEIN MOLA"/>
    <property type="match status" value="1"/>
</dbReference>
<sequence>MQRSCYLLLRQRSSGVRHAALQVVGYGTRSGSARCSGDAMSRPMQLLSPAPLGALARRWGAVIALMFLATLFPSTGAGAQVQLTDIAGRAVTLQEPADRIVVGSSMNLEALALAHPDPIALIAGWSGLTAVMDEAQATALRRLHPDIDAIPLVGRMSLDTVSFETIVALEPDAVLLNVYDIGGAAEGASASPMVQHFEAAGIPVIVVDFFVEPLANSTQSLRILGQMLGTEAHVAGFLDFYEGRMAAIIGRLAEADSTLERPAIFMHAHAAGPDCCYSPGQGALDGFIRAAGGHNIGADLLTTPTGQLSLEYVLSRDPDVYVATGGYARGSASGFTLGRNVEEVSVQAGFERLLERPGIAALSAVNEGRAHGIWHDFTHSPLHLVAIEVMARWFHPELFSDLDPRETLAEINARFLAIPLEGAFWIDAAAGPRPHAGAR</sequence>
<evidence type="ECO:0000313" key="2">
    <source>
        <dbReference type="EMBL" id="MBB4004737.1"/>
    </source>
</evidence>
<dbReference type="InterPro" id="IPR050902">
    <property type="entry name" value="ABC_Transporter_SBP"/>
</dbReference>
<reference evidence="2 3" key="1">
    <citation type="submission" date="2020-08" db="EMBL/GenBank/DDBJ databases">
        <title>Genomic Encyclopedia of Type Strains, Phase IV (KMG-IV): sequencing the most valuable type-strain genomes for metagenomic binning, comparative biology and taxonomic classification.</title>
        <authorList>
            <person name="Goeker M."/>
        </authorList>
    </citation>
    <scope>NUCLEOTIDE SEQUENCE [LARGE SCALE GENOMIC DNA]</scope>
    <source>
        <strain evidence="2 3">DSM 103570</strain>
    </source>
</reference>
<dbReference type="PANTHER" id="PTHR30535">
    <property type="entry name" value="VITAMIN B12-BINDING PROTEIN"/>
    <property type="match status" value="1"/>
</dbReference>